<gene>
    <name evidence="6" type="primary">truA</name>
    <name evidence="6" type="ORF">RCF65_11865</name>
</gene>
<dbReference type="NCBIfam" id="TIGR00071">
    <property type="entry name" value="hisT_truA"/>
    <property type="match status" value="1"/>
</dbReference>
<feature type="non-terminal residue" evidence="6">
    <location>
        <position position="1"/>
    </location>
</feature>
<accession>A0ABD5AYY9</accession>
<name>A0ABD5AYY9_STACR</name>
<reference evidence="6 7" key="1">
    <citation type="submission" date="2023-08" db="EMBL/GenBank/DDBJ databases">
        <title>Whole genome sequencing of Staphylococcus chromogenes NNSch 2386.</title>
        <authorList>
            <person name="Kropotov V.S."/>
            <person name="Boriskina E.V."/>
            <person name="Gordinskaya N.A."/>
            <person name="Shkurkina I.S."/>
            <person name="Kryazhev D.V."/>
            <person name="Alekseeva A.E."/>
            <person name="Makhova M.A."/>
        </authorList>
    </citation>
    <scope>NUCLEOTIDE SEQUENCE [LARGE SCALE GENOMIC DNA]</scope>
    <source>
        <strain evidence="6 7">NNSch 2386</strain>
    </source>
</reference>
<dbReference type="AlphaFoldDB" id="A0ABD5AYY9"/>
<dbReference type="GO" id="GO:0001522">
    <property type="term" value="P:pseudouridine synthesis"/>
    <property type="evidence" value="ECO:0007669"/>
    <property type="project" value="UniProtKB-ARBA"/>
</dbReference>
<keyword evidence="2 4" id="KW-0819">tRNA processing</keyword>
<comment type="caution">
    <text evidence="6">The sequence shown here is derived from an EMBL/GenBank/DDBJ whole genome shotgun (WGS) entry which is preliminary data.</text>
</comment>
<dbReference type="CDD" id="cd02570">
    <property type="entry name" value="PseudoU_synth_EcTruA"/>
    <property type="match status" value="1"/>
</dbReference>
<evidence type="ECO:0000313" key="7">
    <source>
        <dbReference type="Proteomes" id="UP001240157"/>
    </source>
</evidence>
<dbReference type="RefSeq" id="WP_308891280.1">
    <property type="nucleotide sequence ID" value="NZ_JAVGJF010000312.1"/>
</dbReference>
<evidence type="ECO:0000256" key="3">
    <source>
        <dbReference type="ARBA" id="ARBA00023235"/>
    </source>
</evidence>
<keyword evidence="3 4" id="KW-0413">Isomerase</keyword>
<dbReference type="Gene3D" id="3.30.70.660">
    <property type="entry name" value="Pseudouridine synthase I, catalytic domain, C-terminal subdomain"/>
    <property type="match status" value="1"/>
</dbReference>
<evidence type="ECO:0000256" key="1">
    <source>
        <dbReference type="ARBA" id="ARBA00009375"/>
    </source>
</evidence>
<evidence type="ECO:0000259" key="5">
    <source>
        <dbReference type="Pfam" id="PF01416"/>
    </source>
</evidence>
<dbReference type="InterPro" id="IPR020097">
    <property type="entry name" value="PsdUridine_synth_TruA_a/b_dom"/>
</dbReference>
<organism evidence="6 7">
    <name type="scientific">Staphylococcus chromogenes</name>
    <name type="common">Staphylococcus hyicus subsp. chromogenes</name>
    <dbReference type="NCBI Taxonomy" id="46126"/>
    <lineage>
        <taxon>Bacteria</taxon>
        <taxon>Bacillati</taxon>
        <taxon>Bacillota</taxon>
        <taxon>Bacilli</taxon>
        <taxon>Bacillales</taxon>
        <taxon>Staphylococcaceae</taxon>
        <taxon>Staphylococcus</taxon>
    </lineage>
</organism>
<proteinExistence type="inferred from homology"/>
<evidence type="ECO:0000313" key="6">
    <source>
        <dbReference type="EMBL" id="MDQ7176666.1"/>
    </source>
</evidence>
<dbReference type="InterPro" id="IPR020103">
    <property type="entry name" value="PsdUridine_synth_cat_dom_sf"/>
</dbReference>
<dbReference type="EMBL" id="JAVGJF010000312">
    <property type="protein sequence ID" value="MDQ7176666.1"/>
    <property type="molecule type" value="Genomic_DNA"/>
</dbReference>
<dbReference type="InterPro" id="IPR001406">
    <property type="entry name" value="PsdUridine_synth_TruA"/>
</dbReference>
<dbReference type="PANTHER" id="PTHR11142">
    <property type="entry name" value="PSEUDOURIDYLATE SYNTHASE"/>
    <property type="match status" value="1"/>
</dbReference>
<dbReference type="InterPro" id="IPR020095">
    <property type="entry name" value="PsdUridine_synth_TruA_C"/>
</dbReference>
<comment type="similarity">
    <text evidence="1 4">Belongs to the tRNA pseudouridine synthase TruA family.</text>
</comment>
<evidence type="ECO:0000256" key="2">
    <source>
        <dbReference type="ARBA" id="ARBA00022694"/>
    </source>
</evidence>
<dbReference type="PANTHER" id="PTHR11142:SF0">
    <property type="entry name" value="TRNA PSEUDOURIDINE SYNTHASE-LIKE 1"/>
    <property type="match status" value="1"/>
</dbReference>
<dbReference type="GO" id="GO:0008033">
    <property type="term" value="P:tRNA processing"/>
    <property type="evidence" value="ECO:0007669"/>
    <property type="project" value="UniProtKB-KW"/>
</dbReference>
<feature type="domain" description="Pseudouridine synthase I TruA alpha/beta" evidence="5">
    <location>
        <begin position="79"/>
        <end position="177"/>
    </location>
</feature>
<dbReference type="Proteomes" id="UP001240157">
    <property type="component" value="Unassembled WGS sequence"/>
</dbReference>
<dbReference type="GO" id="GO:0160147">
    <property type="term" value="F:tRNA pseudouridine(38-40) synthase activity"/>
    <property type="evidence" value="ECO:0007669"/>
    <property type="project" value="UniProtKB-EC"/>
</dbReference>
<sequence>DTELNIDNKQWQYAMNRALPDDIYVKNVRNVDEYFHCRYDCVGKRYRYKVYQGNHRNPFKSGTETFVYETLDYDKMNKAAQEFIGTHDFTGFCSQKTEVESKERTIYESRIEQTADGIDFVITGSGFLYNMVRVIMAYLLEVGKGKRSADDVPNLLAQQDRNLVPHTAPAEGLYLEKIYLA</sequence>
<dbReference type="EC" id="5.4.99.12" evidence="4"/>
<protein>
    <recommendedName>
        <fullName evidence="4">tRNA pseudouridine synthase</fullName>
        <ecNumber evidence="4">5.4.99.12</ecNumber>
    </recommendedName>
</protein>
<comment type="catalytic activity">
    <reaction evidence="4">
        <text>uridine(38/39/40) in tRNA = pseudouridine(38/39/40) in tRNA</text>
        <dbReference type="Rhea" id="RHEA:22376"/>
        <dbReference type="Rhea" id="RHEA-COMP:10085"/>
        <dbReference type="Rhea" id="RHEA-COMP:10087"/>
        <dbReference type="ChEBI" id="CHEBI:65314"/>
        <dbReference type="ChEBI" id="CHEBI:65315"/>
        <dbReference type="EC" id="5.4.99.12"/>
    </reaction>
</comment>
<feature type="non-terminal residue" evidence="6">
    <location>
        <position position="181"/>
    </location>
</feature>
<evidence type="ECO:0000256" key="4">
    <source>
        <dbReference type="RuleBase" id="RU003792"/>
    </source>
</evidence>
<dbReference type="Pfam" id="PF01416">
    <property type="entry name" value="PseudoU_synth_1"/>
    <property type="match status" value="1"/>
</dbReference>
<dbReference type="SUPFAM" id="SSF55120">
    <property type="entry name" value="Pseudouridine synthase"/>
    <property type="match status" value="1"/>
</dbReference>